<keyword evidence="3 9" id="KW-0031">Aminopeptidase</keyword>
<dbReference type="PRINTS" id="PR00932">
    <property type="entry name" value="AMINO1PTASE"/>
</dbReference>
<sequence>MELQQLFDFLRAGVSPFHAAAHAAGLLDAAGFTRLQEADFWNLEPGRGYYITRNQSAVIAWRMPAHAVGGWRITASHGDSPTFKIKNTAVEAAGCVKLNVEGYGGMHSATWLDRPLSVAGRVMLRTAEGLAGRLVNLDRDLLVIPSLAPHMDRAVNEGHRYNPQVDMQPLWGPAGCRGLEDLIAEALGADKADLVDADLTLYARQAPTTIGPNGEYFMSPRIDDLECAATTLFGFLEAGRDTDSACAPVWAMLDNEEVGSGTRQGAQSRFLRDTLDRIYDSVPHSGQGMQRALANSFLLSADNAHATHPNFADKADPANPVRMGGGIVLKVNASQKYTTNALSGALLREICRLAGVPVQLFANRADLPGGSTLGNLQSHTLPIPMADIGLAQLGMHSAVETAATADAAAMVRTVAQFYTVHLRCLGDGQYTLEALA</sequence>
<dbReference type="Gene3D" id="2.30.250.10">
    <property type="entry name" value="Aminopeptidase i, Domain 2"/>
    <property type="match status" value="1"/>
</dbReference>
<proteinExistence type="inferred from homology"/>
<evidence type="ECO:0000256" key="6">
    <source>
        <dbReference type="ARBA" id="ARBA00022801"/>
    </source>
</evidence>
<comment type="similarity">
    <text evidence="2 9">Belongs to the peptidase M18 family.</text>
</comment>
<dbReference type="GO" id="GO:0006508">
    <property type="term" value="P:proteolysis"/>
    <property type="evidence" value="ECO:0007669"/>
    <property type="project" value="UniProtKB-KW"/>
</dbReference>
<dbReference type="InterPro" id="IPR001948">
    <property type="entry name" value="Peptidase_M18"/>
</dbReference>
<evidence type="ECO:0000256" key="2">
    <source>
        <dbReference type="ARBA" id="ARBA00008290"/>
    </source>
</evidence>
<evidence type="ECO:0000256" key="7">
    <source>
        <dbReference type="ARBA" id="ARBA00022833"/>
    </source>
</evidence>
<dbReference type="PANTHER" id="PTHR28570:SF3">
    <property type="entry name" value="ASPARTYL AMINOPEPTIDASE"/>
    <property type="match status" value="1"/>
</dbReference>
<evidence type="ECO:0000256" key="4">
    <source>
        <dbReference type="ARBA" id="ARBA00022670"/>
    </source>
</evidence>
<keyword evidence="6 9" id="KW-0378">Hydrolase</keyword>
<dbReference type="PANTHER" id="PTHR28570">
    <property type="entry name" value="ASPARTYL AMINOPEPTIDASE"/>
    <property type="match status" value="1"/>
</dbReference>
<dbReference type="GO" id="GO:0005737">
    <property type="term" value="C:cytoplasm"/>
    <property type="evidence" value="ECO:0007669"/>
    <property type="project" value="UniProtKB-ARBA"/>
</dbReference>
<evidence type="ECO:0000256" key="9">
    <source>
        <dbReference type="RuleBase" id="RU004386"/>
    </source>
</evidence>
<dbReference type="Proteomes" id="UP000886803">
    <property type="component" value="Unassembled WGS sequence"/>
</dbReference>
<dbReference type="GO" id="GO:0008270">
    <property type="term" value="F:zinc ion binding"/>
    <property type="evidence" value="ECO:0007669"/>
    <property type="project" value="InterPro"/>
</dbReference>
<dbReference type="Gene3D" id="3.40.630.10">
    <property type="entry name" value="Zn peptidases"/>
    <property type="match status" value="1"/>
</dbReference>
<evidence type="ECO:0000256" key="1">
    <source>
        <dbReference type="ARBA" id="ARBA00001947"/>
    </source>
</evidence>
<evidence type="ECO:0000256" key="5">
    <source>
        <dbReference type="ARBA" id="ARBA00022723"/>
    </source>
</evidence>
<gene>
    <name evidence="11" type="ORF">H9945_11495</name>
</gene>
<keyword evidence="4 9" id="KW-0645">Protease</keyword>
<dbReference type="Pfam" id="PF02127">
    <property type="entry name" value="Peptidase_M18"/>
    <property type="match status" value="1"/>
</dbReference>
<keyword evidence="5 9" id="KW-0479">Metal-binding</keyword>
<protein>
    <recommendedName>
        <fullName evidence="10">M18 family aminopeptidase</fullName>
        <ecNumber evidence="10">3.4.11.-</ecNumber>
    </recommendedName>
</protein>
<evidence type="ECO:0000256" key="8">
    <source>
        <dbReference type="ARBA" id="ARBA00023049"/>
    </source>
</evidence>
<comment type="caution">
    <text evidence="11">The sequence shown here is derived from an EMBL/GenBank/DDBJ whole genome shotgun (WGS) entry which is preliminary data.</text>
</comment>
<keyword evidence="8 9" id="KW-0482">Metalloprotease</keyword>
<dbReference type="EC" id="3.4.11.-" evidence="10"/>
<comment type="cofactor">
    <cofactor evidence="1 10">
        <name>Zn(2+)</name>
        <dbReference type="ChEBI" id="CHEBI:29105"/>
    </cofactor>
</comment>
<keyword evidence="7 9" id="KW-0862">Zinc</keyword>
<dbReference type="GO" id="GO:0008237">
    <property type="term" value="F:metallopeptidase activity"/>
    <property type="evidence" value="ECO:0007669"/>
    <property type="project" value="UniProtKB-KW"/>
</dbReference>
<evidence type="ECO:0000313" key="11">
    <source>
        <dbReference type="EMBL" id="HJB43108.1"/>
    </source>
</evidence>
<organism evidence="11 12">
    <name type="scientific">Candidatus Gemmiger avicola</name>
    <dbReference type="NCBI Taxonomy" id="2838605"/>
    <lineage>
        <taxon>Bacteria</taxon>
        <taxon>Bacillati</taxon>
        <taxon>Bacillota</taxon>
        <taxon>Clostridia</taxon>
        <taxon>Eubacteriales</taxon>
        <taxon>Gemmiger</taxon>
    </lineage>
</organism>
<evidence type="ECO:0000256" key="10">
    <source>
        <dbReference type="RuleBase" id="RU004387"/>
    </source>
</evidence>
<evidence type="ECO:0000313" key="12">
    <source>
        <dbReference type="Proteomes" id="UP000886803"/>
    </source>
</evidence>
<evidence type="ECO:0000256" key="3">
    <source>
        <dbReference type="ARBA" id="ARBA00022438"/>
    </source>
</evidence>
<dbReference type="SUPFAM" id="SSF101821">
    <property type="entry name" value="Aminopeptidase/glucanase lid domain"/>
    <property type="match status" value="1"/>
</dbReference>
<dbReference type="AlphaFoldDB" id="A0A9D2M908"/>
<accession>A0A9D2M908</accession>
<dbReference type="NCBIfam" id="NF002759">
    <property type="entry name" value="PRK02813.1"/>
    <property type="match status" value="1"/>
</dbReference>
<dbReference type="GO" id="GO:0004177">
    <property type="term" value="F:aminopeptidase activity"/>
    <property type="evidence" value="ECO:0007669"/>
    <property type="project" value="UniProtKB-KW"/>
</dbReference>
<dbReference type="InterPro" id="IPR023358">
    <property type="entry name" value="Peptidase_M18_dom2"/>
</dbReference>
<name>A0A9D2M908_9FIRM</name>
<reference evidence="11" key="2">
    <citation type="submission" date="2021-04" db="EMBL/GenBank/DDBJ databases">
        <authorList>
            <person name="Gilroy R."/>
        </authorList>
    </citation>
    <scope>NUCLEOTIDE SEQUENCE</scope>
    <source>
        <strain evidence="11">ChiBcec8-13705</strain>
    </source>
</reference>
<reference evidence="11" key="1">
    <citation type="journal article" date="2021" name="PeerJ">
        <title>Extensive microbial diversity within the chicken gut microbiome revealed by metagenomics and culture.</title>
        <authorList>
            <person name="Gilroy R."/>
            <person name="Ravi A."/>
            <person name="Getino M."/>
            <person name="Pursley I."/>
            <person name="Horton D.L."/>
            <person name="Alikhan N.F."/>
            <person name="Baker D."/>
            <person name="Gharbi K."/>
            <person name="Hall N."/>
            <person name="Watson M."/>
            <person name="Adriaenssens E.M."/>
            <person name="Foster-Nyarko E."/>
            <person name="Jarju S."/>
            <person name="Secka A."/>
            <person name="Antonio M."/>
            <person name="Oren A."/>
            <person name="Chaudhuri R.R."/>
            <person name="La Ragione R."/>
            <person name="Hildebrand F."/>
            <person name="Pallen M.J."/>
        </authorList>
    </citation>
    <scope>NUCLEOTIDE SEQUENCE</scope>
    <source>
        <strain evidence="11">ChiBcec8-13705</strain>
    </source>
</reference>
<dbReference type="EMBL" id="DWYG01000190">
    <property type="protein sequence ID" value="HJB43108.1"/>
    <property type="molecule type" value="Genomic_DNA"/>
</dbReference>
<dbReference type="SUPFAM" id="SSF53187">
    <property type="entry name" value="Zn-dependent exopeptidases"/>
    <property type="match status" value="1"/>
</dbReference>